<accession>A0A8T0G238</accession>
<name>A0A8T0G238_ARGBR</name>
<dbReference type="Proteomes" id="UP000807504">
    <property type="component" value="Unassembled WGS sequence"/>
</dbReference>
<organism evidence="1 2">
    <name type="scientific">Argiope bruennichi</name>
    <name type="common">Wasp spider</name>
    <name type="synonym">Aranea bruennichi</name>
    <dbReference type="NCBI Taxonomy" id="94029"/>
    <lineage>
        <taxon>Eukaryota</taxon>
        <taxon>Metazoa</taxon>
        <taxon>Ecdysozoa</taxon>
        <taxon>Arthropoda</taxon>
        <taxon>Chelicerata</taxon>
        <taxon>Arachnida</taxon>
        <taxon>Araneae</taxon>
        <taxon>Araneomorphae</taxon>
        <taxon>Entelegynae</taxon>
        <taxon>Araneoidea</taxon>
        <taxon>Araneidae</taxon>
        <taxon>Argiope</taxon>
    </lineage>
</organism>
<dbReference type="AlphaFoldDB" id="A0A8T0G238"/>
<protein>
    <submittedName>
        <fullName evidence="1">Uncharacterized protein</fullName>
    </submittedName>
</protein>
<gene>
    <name evidence="1" type="ORF">HNY73_001536</name>
</gene>
<reference evidence="1" key="1">
    <citation type="journal article" date="2020" name="bioRxiv">
        <title>Chromosome-level reference genome of the European wasp spider Argiope bruennichi: a resource for studies on range expansion and evolutionary adaptation.</title>
        <authorList>
            <person name="Sheffer M.M."/>
            <person name="Hoppe A."/>
            <person name="Krehenwinkel H."/>
            <person name="Uhl G."/>
            <person name="Kuss A.W."/>
            <person name="Jensen L."/>
            <person name="Jensen C."/>
            <person name="Gillespie R.G."/>
            <person name="Hoff K.J."/>
            <person name="Prost S."/>
        </authorList>
    </citation>
    <scope>NUCLEOTIDE SEQUENCE</scope>
</reference>
<proteinExistence type="predicted"/>
<sequence>MDESTDINGTAQLVSFIRELEDRNIPAVFEDYTEKQISELETQTKLDEGTMQSWLADGSDDSAMSSCKEPLIPLEDESDMEEFVNNKENVNNDTEPSNEKEEPFVNDLINLNESEEKILKQASNKTAEANKSLLDIDNESEQNQTVEVNKNLLDVEIETVSNQTIVENKILLDVHVEETPNQTLVANKSLLYIDIEKPSPERKQDLNSETEKCARVCIEQMKGALNNIFQDVKKVGVNQTATDSDVVSRNGLKTLEEELKEDAEANYLRRTVPHSLAEIGLPKFNINDAARINKDEAFMKNIKKIGVYSGIFQASVNETSDGSDIKEEDVELFQPEITNEGPGETIHRSESNEFIDVVSIENSVTLNTMEKCKLDSMPDAETETKDLTDINIISSDKHKENIVETDDSTKKQKSAMIKSILKNKEKRVTFADKKGDPGMEHMALHQEESPKLEEKQLVMDTSLRFMTEAYPSHDEEEMLSESLNATLEPCALSRPRRRSPLAKELYEELKTLEGDEQSKMTLSVSPCQSPERSEFLDSTIKEKKNFRRNAEINSRTSFLQNCSFSQS</sequence>
<reference evidence="1" key="2">
    <citation type="submission" date="2020-06" db="EMBL/GenBank/DDBJ databases">
        <authorList>
            <person name="Sheffer M."/>
        </authorList>
    </citation>
    <scope>NUCLEOTIDE SEQUENCE</scope>
</reference>
<evidence type="ECO:0000313" key="1">
    <source>
        <dbReference type="EMBL" id="KAF8797251.1"/>
    </source>
</evidence>
<evidence type="ECO:0000313" key="2">
    <source>
        <dbReference type="Proteomes" id="UP000807504"/>
    </source>
</evidence>
<comment type="caution">
    <text evidence="1">The sequence shown here is derived from an EMBL/GenBank/DDBJ whole genome shotgun (WGS) entry which is preliminary data.</text>
</comment>
<dbReference type="EMBL" id="JABXBU010000001">
    <property type="protein sequence ID" value="KAF8797251.1"/>
    <property type="molecule type" value="Genomic_DNA"/>
</dbReference>
<keyword evidence="2" id="KW-1185">Reference proteome</keyword>